<feature type="transmembrane region" description="Helical" evidence="1">
    <location>
        <begin position="98"/>
        <end position="117"/>
    </location>
</feature>
<keyword evidence="1" id="KW-0812">Transmembrane</keyword>
<sequence length="382" mass="38704">MPRPPLSPLHRLYLHSALQSFVEAGGGIFIAGFLVSRGFSFPAALASFALIVLSRLALRGVILPLAVRVGVRNVLLIGIAVRAVSFALLPLVHEVGPLLALFLAVSGLGSVLYWTAWHGFLPALTDTGRGGQQISMQQATSALVGIAAPALGGLLLAHGGPGAAFAVITALQLASALPLLGAPNPAIDPAAALEPGVAAYARRLYFNEGFHSGCAVVIWNLALFASLGEHFDQFGAAMAAAGVAAAAGGLLVGRLIDGGRPSHSLVIAYGAAALALAVKGTALGHPLLAVAATALGALVVPMTSTAMLAPLYAMARQGPCVLRFSMATEGGWDLGCSAACLTAAALLAGGADFRLPILLGLAPIGAMAWMLGRWYARQPSPA</sequence>
<keyword evidence="3" id="KW-1185">Reference proteome</keyword>
<evidence type="ECO:0000313" key="2">
    <source>
        <dbReference type="EMBL" id="KUR73052.1"/>
    </source>
</evidence>
<comment type="caution">
    <text evidence="2">The sequence shown here is derived from an EMBL/GenBank/DDBJ whole genome shotgun (WGS) entry which is preliminary data.</text>
</comment>
<feature type="transmembrane region" description="Helical" evidence="1">
    <location>
        <begin position="357"/>
        <end position="376"/>
    </location>
</feature>
<feature type="transmembrane region" description="Helical" evidence="1">
    <location>
        <begin position="265"/>
        <end position="282"/>
    </location>
</feature>
<feature type="transmembrane region" description="Helical" evidence="1">
    <location>
        <begin position="74"/>
        <end position="92"/>
    </location>
</feature>
<dbReference type="OrthoDB" id="7262016at2"/>
<feature type="transmembrane region" description="Helical" evidence="1">
    <location>
        <begin position="234"/>
        <end position="253"/>
    </location>
</feature>
<feature type="transmembrane region" description="Helical" evidence="1">
    <location>
        <begin position="334"/>
        <end position="351"/>
    </location>
</feature>
<dbReference type="SUPFAM" id="SSF103473">
    <property type="entry name" value="MFS general substrate transporter"/>
    <property type="match status" value="1"/>
</dbReference>
<gene>
    <name evidence="2" type="ORF">AQZ52_07625</name>
</gene>
<keyword evidence="1" id="KW-0472">Membrane</keyword>
<dbReference type="InterPro" id="IPR036259">
    <property type="entry name" value="MFS_trans_sf"/>
</dbReference>
<feature type="transmembrane region" description="Helical" evidence="1">
    <location>
        <begin position="12"/>
        <end position="35"/>
    </location>
</feature>
<feature type="transmembrane region" description="Helical" evidence="1">
    <location>
        <begin position="288"/>
        <end position="313"/>
    </location>
</feature>
<feature type="transmembrane region" description="Helical" evidence="1">
    <location>
        <begin position="41"/>
        <end position="62"/>
    </location>
</feature>
<dbReference type="Proteomes" id="UP000058012">
    <property type="component" value="Unassembled WGS sequence"/>
</dbReference>
<proteinExistence type="predicted"/>
<evidence type="ECO:0008006" key="4">
    <source>
        <dbReference type="Google" id="ProtNLM"/>
    </source>
</evidence>
<accession>A0A124JW78</accession>
<feature type="transmembrane region" description="Helical" evidence="1">
    <location>
        <begin position="138"/>
        <end position="157"/>
    </location>
</feature>
<dbReference type="Gene3D" id="1.20.1250.20">
    <property type="entry name" value="MFS general substrate transporter like domains"/>
    <property type="match status" value="1"/>
</dbReference>
<reference evidence="2 3" key="1">
    <citation type="submission" date="2015-10" db="EMBL/GenBank/DDBJ databases">
        <title>Draft genome sequence of Novosphingobium fuchskuhlense DSM 25065 isolated from a surface water sample of the southwest basin of Lake Grosse Fuchskuhle.</title>
        <authorList>
            <person name="Ruckert C."/>
            <person name="Winkler A."/>
            <person name="Glaeser J."/>
            <person name="Grossart H.-P."/>
            <person name="Kalinowski J."/>
            <person name="Glaeser S."/>
        </authorList>
    </citation>
    <scope>NUCLEOTIDE SEQUENCE [LARGE SCALE GENOMIC DNA]</scope>
    <source>
        <strain evidence="2 3">FNE08-7</strain>
    </source>
</reference>
<dbReference type="EMBL" id="LLZS01000003">
    <property type="protein sequence ID" value="KUR73052.1"/>
    <property type="molecule type" value="Genomic_DNA"/>
</dbReference>
<organism evidence="2 3">
    <name type="scientific">Novosphingobium fuchskuhlense</name>
    <dbReference type="NCBI Taxonomy" id="1117702"/>
    <lineage>
        <taxon>Bacteria</taxon>
        <taxon>Pseudomonadati</taxon>
        <taxon>Pseudomonadota</taxon>
        <taxon>Alphaproteobacteria</taxon>
        <taxon>Sphingomonadales</taxon>
        <taxon>Sphingomonadaceae</taxon>
        <taxon>Novosphingobium</taxon>
    </lineage>
</organism>
<evidence type="ECO:0000256" key="1">
    <source>
        <dbReference type="SAM" id="Phobius"/>
    </source>
</evidence>
<dbReference type="AlphaFoldDB" id="A0A124JW78"/>
<name>A0A124JW78_9SPHN</name>
<dbReference type="RefSeq" id="WP_067908059.1">
    <property type="nucleotide sequence ID" value="NZ_KQ954244.1"/>
</dbReference>
<dbReference type="STRING" id="1117702.AQZ52_07625"/>
<protein>
    <recommendedName>
        <fullName evidence="4">MFS transporter</fullName>
    </recommendedName>
</protein>
<evidence type="ECO:0000313" key="3">
    <source>
        <dbReference type="Proteomes" id="UP000058012"/>
    </source>
</evidence>
<keyword evidence="1" id="KW-1133">Transmembrane helix</keyword>